<gene>
    <name evidence="1" type="ORF">SAMN04489717_2224</name>
</gene>
<proteinExistence type="predicted"/>
<dbReference type="RefSeq" id="WP_092652954.1">
    <property type="nucleotide sequence ID" value="NZ_LT629732.1"/>
</dbReference>
<dbReference type="OrthoDB" id="3394706at2"/>
<accession>A0A1H1R0C2</accession>
<dbReference type="AlphaFoldDB" id="A0A1H1R0C2"/>
<reference evidence="1 2" key="1">
    <citation type="submission" date="2016-10" db="EMBL/GenBank/DDBJ databases">
        <authorList>
            <person name="de Groot N.N."/>
        </authorList>
    </citation>
    <scope>NUCLEOTIDE SEQUENCE [LARGE SCALE GENOMIC DNA]</scope>
    <source>
        <strain evidence="1 2">DSM 22024</strain>
    </source>
</reference>
<sequence>MKRIIEFDSAPPGWYARWRMSHEVTRSSPLTVWALVEDSDSGATQVVGVDALGQWQGSLENEPGWDFVRYFYLPVDAGQPDDLFSPAQTEMERVPHPQR</sequence>
<evidence type="ECO:0000313" key="1">
    <source>
        <dbReference type="EMBL" id="SDS29234.1"/>
    </source>
</evidence>
<evidence type="ECO:0000313" key="2">
    <source>
        <dbReference type="Proteomes" id="UP000198983"/>
    </source>
</evidence>
<dbReference type="Proteomes" id="UP000198983">
    <property type="component" value="Chromosome I"/>
</dbReference>
<dbReference type="EMBL" id="LT629732">
    <property type="protein sequence ID" value="SDS29234.1"/>
    <property type="molecule type" value="Genomic_DNA"/>
</dbReference>
<organism evidence="1 2">
    <name type="scientific">Actinopolymorpha singaporensis</name>
    <dbReference type="NCBI Taxonomy" id="117157"/>
    <lineage>
        <taxon>Bacteria</taxon>
        <taxon>Bacillati</taxon>
        <taxon>Actinomycetota</taxon>
        <taxon>Actinomycetes</taxon>
        <taxon>Propionibacteriales</taxon>
        <taxon>Actinopolymorphaceae</taxon>
        <taxon>Actinopolymorpha</taxon>
    </lineage>
</organism>
<keyword evidence="2" id="KW-1185">Reference proteome</keyword>
<name>A0A1H1R0C2_9ACTN</name>
<protein>
    <submittedName>
        <fullName evidence="1">Uncharacterized protein</fullName>
    </submittedName>
</protein>